<keyword evidence="3" id="KW-1185">Reference proteome</keyword>
<feature type="domain" description="ATPase AAA-type core" evidence="1">
    <location>
        <begin position="23"/>
        <end position="319"/>
    </location>
</feature>
<dbReference type="InterPro" id="IPR027417">
    <property type="entry name" value="P-loop_NTPase"/>
</dbReference>
<dbReference type="InterPro" id="IPR003959">
    <property type="entry name" value="ATPase_AAA_core"/>
</dbReference>
<dbReference type="Pfam" id="PF13304">
    <property type="entry name" value="AAA_21"/>
    <property type="match status" value="1"/>
</dbReference>
<dbReference type="OrthoDB" id="9810873at2"/>
<dbReference type="PANTHER" id="PTHR32182">
    <property type="entry name" value="DNA REPLICATION AND REPAIR PROTEIN RECF"/>
    <property type="match status" value="1"/>
</dbReference>
<dbReference type="RefSeq" id="WP_012122685.1">
    <property type="nucleotide sequence ID" value="NC_009767.1"/>
</dbReference>
<protein>
    <recommendedName>
        <fullName evidence="1">ATPase AAA-type core domain-containing protein</fullName>
    </recommendedName>
</protein>
<dbReference type="PANTHER" id="PTHR32182:SF22">
    <property type="entry name" value="ATP-DEPENDENT ENDONUCLEASE, OLD FAMILY-RELATED"/>
    <property type="match status" value="1"/>
</dbReference>
<dbReference type="Gene3D" id="3.40.50.300">
    <property type="entry name" value="P-loop containing nucleotide triphosphate hydrolases"/>
    <property type="match status" value="1"/>
</dbReference>
<dbReference type="STRING" id="383372.Rcas_4237"/>
<dbReference type="Proteomes" id="UP000000263">
    <property type="component" value="Chromosome"/>
</dbReference>
<accession>A7NRR8</accession>
<name>A7NRR8_ROSCS</name>
<organism evidence="2 3">
    <name type="scientific">Roseiflexus castenholzii (strain DSM 13941 / HLO8)</name>
    <dbReference type="NCBI Taxonomy" id="383372"/>
    <lineage>
        <taxon>Bacteria</taxon>
        <taxon>Bacillati</taxon>
        <taxon>Chloroflexota</taxon>
        <taxon>Chloroflexia</taxon>
        <taxon>Chloroflexales</taxon>
        <taxon>Roseiflexineae</taxon>
        <taxon>Roseiflexaceae</taxon>
        <taxon>Roseiflexus</taxon>
    </lineage>
</organism>
<dbReference type="GO" id="GO:0006302">
    <property type="term" value="P:double-strand break repair"/>
    <property type="evidence" value="ECO:0007669"/>
    <property type="project" value="TreeGrafter"/>
</dbReference>
<dbReference type="GO" id="GO:0000731">
    <property type="term" value="P:DNA synthesis involved in DNA repair"/>
    <property type="evidence" value="ECO:0007669"/>
    <property type="project" value="TreeGrafter"/>
</dbReference>
<gene>
    <name evidence="2" type="ordered locus">Rcas_4237</name>
</gene>
<dbReference type="HOGENOM" id="CLU_035814_1_1_0"/>
<evidence type="ECO:0000313" key="2">
    <source>
        <dbReference type="EMBL" id="ABU60264.1"/>
    </source>
</evidence>
<dbReference type="AlphaFoldDB" id="A7NRR8"/>
<dbReference type="PIRSF" id="PIRSF029347">
    <property type="entry name" value="RecF"/>
    <property type="match status" value="1"/>
</dbReference>
<proteinExistence type="predicted"/>
<dbReference type="KEGG" id="rca:Rcas_4237"/>
<evidence type="ECO:0000259" key="1">
    <source>
        <dbReference type="Pfam" id="PF13304"/>
    </source>
</evidence>
<dbReference type="EMBL" id="CP000804">
    <property type="protein sequence ID" value="ABU60264.1"/>
    <property type="molecule type" value="Genomic_DNA"/>
</dbReference>
<sequence>MVERIVVKGYKSIREAEINLRPVNVLIGANGAGKSNFIGLFQFMNRVVNQGMQVYVAQAGGADQLLHYGRKITEQIYLELWFSRPNNLANGYECTLLPTDDDLLVFKEEVVYFHDRNEYDHPYESRRSSQVHHETLLLDWQRNGDRVAYHVLRALASWQLYHFHDTSPSARIKQTGDIHDNLFLRPDASNLAAYLYVLRETEEAYYRNIVDTIRLVAPFFGDFVLRPSPFNPAKIRLEWQERGSDALFGPHVFSDGTLRFICLATLFLQPPERFPATIVLDEPELGLHPYAIAILADMVRSAAEHTQIILATQSVTLVNQFEPDDILVVDRVQGETLFSRLEKEQMASWLEDYGLGDLWEKNLLRGRPAR</sequence>
<dbReference type="eggNOG" id="COG4637">
    <property type="taxonomic scope" value="Bacteria"/>
</dbReference>
<dbReference type="SUPFAM" id="SSF52540">
    <property type="entry name" value="P-loop containing nucleoside triphosphate hydrolases"/>
    <property type="match status" value="1"/>
</dbReference>
<dbReference type="GO" id="GO:0016887">
    <property type="term" value="F:ATP hydrolysis activity"/>
    <property type="evidence" value="ECO:0007669"/>
    <property type="project" value="InterPro"/>
</dbReference>
<dbReference type="GO" id="GO:0005524">
    <property type="term" value="F:ATP binding"/>
    <property type="evidence" value="ECO:0007669"/>
    <property type="project" value="InterPro"/>
</dbReference>
<dbReference type="InterPro" id="IPR014555">
    <property type="entry name" value="RecF-like"/>
</dbReference>
<evidence type="ECO:0000313" key="3">
    <source>
        <dbReference type="Proteomes" id="UP000000263"/>
    </source>
</evidence>
<reference evidence="2 3" key="1">
    <citation type="submission" date="2007-08" db="EMBL/GenBank/DDBJ databases">
        <title>Complete sequence of Roseiflexus castenholzii DSM 13941.</title>
        <authorList>
            <consortium name="US DOE Joint Genome Institute"/>
            <person name="Copeland A."/>
            <person name="Lucas S."/>
            <person name="Lapidus A."/>
            <person name="Barry K."/>
            <person name="Glavina del Rio T."/>
            <person name="Dalin E."/>
            <person name="Tice H."/>
            <person name="Pitluck S."/>
            <person name="Thompson L.S."/>
            <person name="Brettin T."/>
            <person name="Bruce D."/>
            <person name="Detter J.C."/>
            <person name="Han C."/>
            <person name="Tapia R."/>
            <person name="Schmutz J."/>
            <person name="Larimer F."/>
            <person name="Land M."/>
            <person name="Hauser L."/>
            <person name="Kyrpides N."/>
            <person name="Mikhailova N."/>
            <person name="Bryant D.A."/>
            <person name="Hanada S."/>
            <person name="Tsukatani Y."/>
            <person name="Richardson P."/>
        </authorList>
    </citation>
    <scope>NUCLEOTIDE SEQUENCE [LARGE SCALE GENOMIC DNA]</scope>
    <source>
        <strain evidence="3">DSM 13941 / HLO8</strain>
    </source>
</reference>